<feature type="domain" description="Cupin type-2" evidence="1">
    <location>
        <begin position="47"/>
        <end position="110"/>
    </location>
</feature>
<accession>A0A9X1LBU2</accession>
<proteinExistence type="predicted"/>
<comment type="caution">
    <text evidence="2">The sequence shown here is derived from an EMBL/GenBank/DDBJ whole genome shotgun (WGS) entry which is preliminary data.</text>
</comment>
<dbReference type="Pfam" id="PF07883">
    <property type="entry name" value="Cupin_2"/>
    <property type="match status" value="1"/>
</dbReference>
<reference evidence="2" key="1">
    <citation type="submission" date="2021-10" db="EMBL/GenBank/DDBJ databases">
        <title>Roseicella aerolatum sp. nov., isolated from aerosols of e-waste dismantling site.</title>
        <authorList>
            <person name="Qin T."/>
        </authorList>
    </citation>
    <scope>NUCLEOTIDE SEQUENCE</scope>
    <source>
        <strain evidence="2">GB24</strain>
    </source>
</reference>
<protein>
    <submittedName>
        <fullName evidence="2">Cupin domain-containing protein</fullName>
    </submittedName>
</protein>
<keyword evidence="3" id="KW-1185">Reference proteome</keyword>
<evidence type="ECO:0000313" key="3">
    <source>
        <dbReference type="Proteomes" id="UP001139311"/>
    </source>
</evidence>
<evidence type="ECO:0000313" key="2">
    <source>
        <dbReference type="EMBL" id="MCB4822877.1"/>
    </source>
</evidence>
<dbReference type="InterPro" id="IPR011051">
    <property type="entry name" value="RmlC_Cupin_sf"/>
</dbReference>
<sequence length="154" mass="16321">MSETSPAFAPVLRAPGEGARNHAFGERLIRIRSAETAGRFALWEEPVPPGMGPPLHVHHREDEFFQVLSGRFRFRCGATVGEGGEGTAAFLPRGVPHAFRNIGTTPGLLLIGVTPGGFEEFFLEVADAGVTDPAAAAAIGARYGLDFVGPPLEE</sequence>
<dbReference type="PANTHER" id="PTHR36440:SF1">
    <property type="entry name" value="PUTATIVE (AFU_ORTHOLOGUE AFUA_8G07350)-RELATED"/>
    <property type="match status" value="1"/>
</dbReference>
<name>A0A9X1LBU2_9PROT</name>
<dbReference type="PANTHER" id="PTHR36440">
    <property type="entry name" value="PUTATIVE (AFU_ORTHOLOGUE AFUA_8G07350)-RELATED"/>
    <property type="match status" value="1"/>
</dbReference>
<dbReference type="InterPro" id="IPR013096">
    <property type="entry name" value="Cupin_2"/>
</dbReference>
<gene>
    <name evidence="2" type="ORF">LHA35_14150</name>
</gene>
<dbReference type="EMBL" id="JAJAQI010000020">
    <property type="protein sequence ID" value="MCB4822877.1"/>
    <property type="molecule type" value="Genomic_DNA"/>
</dbReference>
<dbReference type="InterPro" id="IPR053146">
    <property type="entry name" value="QDO-like"/>
</dbReference>
<dbReference type="SUPFAM" id="SSF51182">
    <property type="entry name" value="RmlC-like cupins"/>
    <property type="match status" value="1"/>
</dbReference>
<dbReference type="RefSeq" id="WP_226608926.1">
    <property type="nucleotide sequence ID" value="NZ_JAJAQI010000020.1"/>
</dbReference>
<dbReference type="Gene3D" id="2.60.120.10">
    <property type="entry name" value="Jelly Rolls"/>
    <property type="match status" value="1"/>
</dbReference>
<dbReference type="InterPro" id="IPR014710">
    <property type="entry name" value="RmlC-like_jellyroll"/>
</dbReference>
<evidence type="ECO:0000259" key="1">
    <source>
        <dbReference type="Pfam" id="PF07883"/>
    </source>
</evidence>
<dbReference type="Proteomes" id="UP001139311">
    <property type="component" value="Unassembled WGS sequence"/>
</dbReference>
<dbReference type="AlphaFoldDB" id="A0A9X1LBU2"/>
<organism evidence="2 3">
    <name type="scientific">Roseicella aerolata</name>
    <dbReference type="NCBI Taxonomy" id="2883479"/>
    <lineage>
        <taxon>Bacteria</taxon>
        <taxon>Pseudomonadati</taxon>
        <taxon>Pseudomonadota</taxon>
        <taxon>Alphaproteobacteria</taxon>
        <taxon>Acetobacterales</taxon>
        <taxon>Roseomonadaceae</taxon>
        <taxon>Roseicella</taxon>
    </lineage>
</organism>